<dbReference type="GO" id="GO:0005737">
    <property type="term" value="C:cytoplasm"/>
    <property type="evidence" value="ECO:0007669"/>
    <property type="project" value="UniProtKB-SubCell"/>
</dbReference>
<keyword evidence="4" id="KW-0540">Nuclease</keyword>
<name>A0A1H0YW21_9LACT</name>
<keyword evidence="11" id="KW-0234">DNA repair</keyword>
<dbReference type="GO" id="GO:0006310">
    <property type="term" value="P:DNA recombination"/>
    <property type="evidence" value="ECO:0007669"/>
    <property type="project" value="UniProtKB-KW"/>
</dbReference>
<evidence type="ECO:0000256" key="10">
    <source>
        <dbReference type="ARBA" id="ARBA00023172"/>
    </source>
</evidence>
<dbReference type="InterPro" id="IPR011335">
    <property type="entry name" value="Restrct_endonuc-II-like"/>
</dbReference>
<keyword evidence="7" id="KW-0227">DNA damage</keyword>
<dbReference type="Gene3D" id="3.40.1350.10">
    <property type="match status" value="1"/>
</dbReference>
<dbReference type="Proteomes" id="UP000199481">
    <property type="component" value="Unassembled WGS sequence"/>
</dbReference>
<reference evidence="15" key="1">
    <citation type="submission" date="2016-10" db="EMBL/GenBank/DDBJ databases">
        <authorList>
            <person name="Varghese N."/>
            <person name="Submissions S."/>
        </authorList>
    </citation>
    <scope>NUCLEOTIDE SEQUENCE [LARGE SCALE GENOMIC DNA]</scope>
    <source>
        <strain evidence="15">MPL-11</strain>
    </source>
</reference>
<dbReference type="GO" id="GO:0006281">
    <property type="term" value="P:DNA repair"/>
    <property type="evidence" value="ECO:0007669"/>
    <property type="project" value="UniProtKB-KW"/>
</dbReference>
<dbReference type="SUPFAM" id="SSF52980">
    <property type="entry name" value="Restriction endonuclease-like"/>
    <property type="match status" value="1"/>
</dbReference>
<keyword evidence="10" id="KW-0233">DNA recombination</keyword>
<evidence type="ECO:0000313" key="15">
    <source>
        <dbReference type="Proteomes" id="UP000199481"/>
    </source>
</evidence>
<dbReference type="OrthoDB" id="9798755at2"/>
<keyword evidence="3" id="KW-0963">Cytoplasm</keyword>
<dbReference type="AlphaFoldDB" id="A0A1H0YW21"/>
<dbReference type="InterPro" id="IPR011856">
    <property type="entry name" value="tRNA_endonuc-like_dom_sf"/>
</dbReference>
<evidence type="ECO:0000256" key="11">
    <source>
        <dbReference type="ARBA" id="ARBA00023204"/>
    </source>
</evidence>
<dbReference type="GO" id="GO:0004519">
    <property type="term" value="F:endonuclease activity"/>
    <property type="evidence" value="ECO:0007669"/>
    <property type="project" value="UniProtKB-KW"/>
</dbReference>
<comment type="subcellular location">
    <subcellularLocation>
        <location evidence="2">Cytoplasm</location>
    </subcellularLocation>
</comment>
<dbReference type="InterPro" id="IPR004612">
    <property type="entry name" value="Resolv_RecU"/>
</dbReference>
<dbReference type="EMBL" id="FNJW01000008">
    <property type="protein sequence ID" value="SDQ19382.1"/>
    <property type="molecule type" value="Genomic_DNA"/>
</dbReference>
<keyword evidence="5" id="KW-0479">Metal-binding</keyword>
<gene>
    <name evidence="14" type="ORF">SAMN04487752_1187</name>
</gene>
<accession>A0A1H0YW21</accession>
<evidence type="ECO:0000256" key="3">
    <source>
        <dbReference type="ARBA" id="ARBA00022490"/>
    </source>
</evidence>
<evidence type="ECO:0000256" key="4">
    <source>
        <dbReference type="ARBA" id="ARBA00022722"/>
    </source>
</evidence>
<dbReference type="Pfam" id="PF03838">
    <property type="entry name" value="RecU"/>
    <property type="match status" value="1"/>
</dbReference>
<keyword evidence="6" id="KW-0255">Endonuclease</keyword>
<sequence>MSIDKFNAKHYPDPTAHAALTKVKSPKRVAQGRKSKATGAAFESYIDATVAYYKRIGVADIQKTPEPMKPLKSMPGQPGKFIAVFIKQAQADYKGILMGGKSVMFEAKHTNTETMPYGRLSTEQINSLRSYDKFGAVCFILVSFNFKNFYRIPWVNWRDMKELYGRKHLKESDIQEFRVKFESGIINFLYKSNKNELK</sequence>
<keyword evidence="9" id="KW-0460">Magnesium</keyword>
<proteinExistence type="inferred from homology"/>
<dbReference type="GO" id="GO:0046872">
    <property type="term" value="F:metal ion binding"/>
    <property type="evidence" value="ECO:0007669"/>
    <property type="project" value="UniProtKB-KW"/>
</dbReference>
<evidence type="ECO:0000256" key="9">
    <source>
        <dbReference type="ARBA" id="ARBA00022842"/>
    </source>
</evidence>
<evidence type="ECO:0000256" key="1">
    <source>
        <dbReference type="ARBA" id="ARBA00001946"/>
    </source>
</evidence>
<evidence type="ECO:0000256" key="2">
    <source>
        <dbReference type="ARBA" id="ARBA00004496"/>
    </source>
</evidence>
<comment type="similarity">
    <text evidence="12">Belongs to the RecU family.</text>
</comment>
<evidence type="ECO:0000256" key="8">
    <source>
        <dbReference type="ARBA" id="ARBA00022801"/>
    </source>
</evidence>
<evidence type="ECO:0000313" key="14">
    <source>
        <dbReference type="EMBL" id="SDQ19382.1"/>
    </source>
</evidence>
<dbReference type="GO" id="GO:0016787">
    <property type="term" value="F:hydrolase activity"/>
    <property type="evidence" value="ECO:0007669"/>
    <property type="project" value="UniProtKB-KW"/>
</dbReference>
<evidence type="ECO:0000256" key="7">
    <source>
        <dbReference type="ARBA" id="ARBA00022763"/>
    </source>
</evidence>
<keyword evidence="8" id="KW-0378">Hydrolase</keyword>
<evidence type="ECO:0000256" key="5">
    <source>
        <dbReference type="ARBA" id="ARBA00022723"/>
    </source>
</evidence>
<evidence type="ECO:0000256" key="12">
    <source>
        <dbReference type="ARBA" id="ARBA00023447"/>
    </source>
</evidence>
<evidence type="ECO:0000256" key="13">
    <source>
        <dbReference type="ARBA" id="ARBA00029523"/>
    </source>
</evidence>
<organism evidence="14 15">
    <name type="scientific">Carnobacterium viridans</name>
    <dbReference type="NCBI Taxonomy" id="174587"/>
    <lineage>
        <taxon>Bacteria</taxon>
        <taxon>Bacillati</taxon>
        <taxon>Bacillota</taxon>
        <taxon>Bacilli</taxon>
        <taxon>Lactobacillales</taxon>
        <taxon>Carnobacteriaceae</taxon>
        <taxon>Carnobacterium</taxon>
    </lineage>
</organism>
<evidence type="ECO:0000256" key="6">
    <source>
        <dbReference type="ARBA" id="ARBA00022759"/>
    </source>
</evidence>
<dbReference type="GO" id="GO:0003676">
    <property type="term" value="F:nucleic acid binding"/>
    <property type="evidence" value="ECO:0007669"/>
    <property type="project" value="InterPro"/>
</dbReference>
<keyword evidence="15" id="KW-1185">Reference proteome</keyword>
<protein>
    <recommendedName>
        <fullName evidence="13">Holliday junction resolvase RecU</fullName>
    </recommendedName>
</protein>
<comment type="cofactor">
    <cofactor evidence="1">
        <name>Mg(2+)</name>
        <dbReference type="ChEBI" id="CHEBI:18420"/>
    </cofactor>
</comment>
<dbReference type="RefSeq" id="WP_089976102.1">
    <property type="nucleotide sequence ID" value="NZ_CP084916.1"/>
</dbReference>